<accession>A0ACB9M8V8</accession>
<dbReference type="Proteomes" id="UP001057402">
    <property type="component" value="Chromosome 10"/>
</dbReference>
<organism evidence="1 2">
    <name type="scientific">Melastoma candidum</name>
    <dbReference type="NCBI Taxonomy" id="119954"/>
    <lineage>
        <taxon>Eukaryota</taxon>
        <taxon>Viridiplantae</taxon>
        <taxon>Streptophyta</taxon>
        <taxon>Embryophyta</taxon>
        <taxon>Tracheophyta</taxon>
        <taxon>Spermatophyta</taxon>
        <taxon>Magnoliopsida</taxon>
        <taxon>eudicotyledons</taxon>
        <taxon>Gunneridae</taxon>
        <taxon>Pentapetalae</taxon>
        <taxon>rosids</taxon>
        <taxon>malvids</taxon>
        <taxon>Myrtales</taxon>
        <taxon>Melastomataceae</taxon>
        <taxon>Melastomatoideae</taxon>
        <taxon>Melastomateae</taxon>
        <taxon>Melastoma</taxon>
    </lineage>
</organism>
<dbReference type="EMBL" id="CM042889">
    <property type="protein sequence ID" value="KAI4319892.1"/>
    <property type="molecule type" value="Genomic_DNA"/>
</dbReference>
<name>A0ACB9M8V8_9MYRT</name>
<sequence length="384" mass="42108">MSKFLTTTLTFAILISTSLSQTCKNYNFPDGVAAYDSCIDLPVHGSFLHWNYTPSTSTADIAYRCPETSPAQWIAWAVNPSGGTMIGSQALVAYLSKSGSVHAYTSSVDTYATELSEGKLSFEVPSVSGSYVNGEMTVFARLQLGSDIMVSNATQVWMVGPMRKDGVPSMHFILPGGVKPVMALDLAYNHTRSDIYENSTRTMSDDELLQMSWNVHGVLNTVSWGTLLPTGVLVARYLKASNPTDKGWFYLHSGCQGAAYAIGTAGWATGRWLGGSDASTVHGTIGLILFILSTLQVLSIFLRPAPDHRLRVYWNVYHHTSGYTAILLSIVNVYKGLNLLDPLMIWKQIYTGILVFLGSVAVLLEIIGWVIIIRRKRKARTPNF</sequence>
<keyword evidence="2" id="KW-1185">Reference proteome</keyword>
<protein>
    <submittedName>
        <fullName evidence="1">Uncharacterized protein</fullName>
    </submittedName>
</protein>
<evidence type="ECO:0000313" key="2">
    <source>
        <dbReference type="Proteomes" id="UP001057402"/>
    </source>
</evidence>
<comment type="caution">
    <text evidence="1">The sequence shown here is derived from an EMBL/GenBank/DDBJ whole genome shotgun (WGS) entry which is preliminary data.</text>
</comment>
<reference evidence="2" key="1">
    <citation type="journal article" date="2023" name="Front. Plant Sci.">
        <title>Chromosomal-level genome assembly of Melastoma candidum provides insights into trichome evolution.</title>
        <authorList>
            <person name="Zhong Y."/>
            <person name="Wu W."/>
            <person name="Sun C."/>
            <person name="Zou P."/>
            <person name="Liu Y."/>
            <person name="Dai S."/>
            <person name="Zhou R."/>
        </authorList>
    </citation>
    <scope>NUCLEOTIDE SEQUENCE [LARGE SCALE GENOMIC DNA]</scope>
</reference>
<evidence type="ECO:0000313" key="1">
    <source>
        <dbReference type="EMBL" id="KAI4319892.1"/>
    </source>
</evidence>
<gene>
    <name evidence="1" type="ORF">MLD38_033436</name>
</gene>
<proteinExistence type="predicted"/>